<organism evidence="2 3">
    <name type="scientific">Streptomyces subrutilus</name>
    <dbReference type="NCBI Taxonomy" id="36818"/>
    <lineage>
        <taxon>Bacteria</taxon>
        <taxon>Bacillati</taxon>
        <taxon>Actinomycetota</taxon>
        <taxon>Actinomycetes</taxon>
        <taxon>Kitasatosporales</taxon>
        <taxon>Streptomycetaceae</taxon>
        <taxon>Streptomyces</taxon>
    </lineage>
</organism>
<keyword evidence="3" id="KW-1185">Reference proteome</keyword>
<evidence type="ECO:0000313" key="3">
    <source>
        <dbReference type="Proteomes" id="UP000326831"/>
    </source>
</evidence>
<dbReference type="KEGG" id="ssub:CP968_00780"/>
<protein>
    <submittedName>
        <fullName evidence="2">Uncharacterized protein</fullName>
    </submittedName>
</protein>
<name>A0A5P2UF04_9ACTN</name>
<evidence type="ECO:0000313" key="1">
    <source>
        <dbReference type="EMBL" id="GGZ96472.1"/>
    </source>
</evidence>
<accession>A0A5P2UF04</accession>
<proteinExistence type="predicted"/>
<dbReference type="Proteomes" id="UP000326831">
    <property type="component" value="Chromosome"/>
</dbReference>
<dbReference type="EMBL" id="CP023701">
    <property type="protein sequence ID" value="QEU77039.1"/>
    <property type="molecule type" value="Genomic_DNA"/>
</dbReference>
<dbReference type="OrthoDB" id="4237225at2"/>
<gene>
    <name evidence="2" type="ORF">CP968_00780</name>
    <name evidence="1" type="ORF">GCM10010371_65590</name>
</gene>
<reference evidence="1" key="3">
    <citation type="submission" date="2020-09" db="EMBL/GenBank/DDBJ databases">
        <authorList>
            <person name="Sun Q."/>
            <person name="Ohkuma M."/>
        </authorList>
    </citation>
    <scope>NUCLEOTIDE SEQUENCE</scope>
    <source>
        <strain evidence="1">JCM 4834</strain>
    </source>
</reference>
<evidence type="ECO:0000313" key="2">
    <source>
        <dbReference type="EMBL" id="QEU77039.1"/>
    </source>
</evidence>
<reference evidence="2 3" key="2">
    <citation type="submission" date="2017-09" db="EMBL/GenBank/DDBJ databases">
        <authorList>
            <person name="Lee N."/>
            <person name="Cho B.-K."/>
        </authorList>
    </citation>
    <scope>NUCLEOTIDE SEQUENCE [LARGE SCALE GENOMIC DNA]</scope>
    <source>
        <strain evidence="2 3">ATCC 27467</strain>
    </source>
</reference>
<dbReference type="AlphaFoldDB" id="A0A5P2UF04"/>
<dbReference type="EMBL" id="BMVX01000042">
    <property type="protein sequence ID" value="GGZ96472.1"/>
    <property type="molecule type" value="Genomic_DNA"/>
</dbReference>
<sequence>MIGCRPSGPGDGRESDVLGPYLELLRARLTGDRFELLIRAVETTCTLLGDDPGPVLEVPAESRLAPALQREYLSLIAVMVTGHLDHHLVEVLSPDGDRGWAVVEDARDRHARAAERSWIDAELDGIARAGGSAAS</sequence>
<reference evidence="1" key="1">
    <citation type="journal article" date="2014" name="Int. J. Syst. Evol. Microbiol.">
        <title>Complete genome sequence of Corynebacterium casei LMG S-19264T (=DSM 44701T), isolated from a smear-ripened cheese.</title>
        <authorList>
            <consortium name="US DOE Joint Genome Institute (JGI-PGF)"/>
            <person name="Walter F."/>
            <person name="Albersmeier A."/>
            <person name="Kalinowski J."/>
            <person name="Ruckert C."/>
        </authorList>
    </citation>
    <scope>NUCLEOTIDE SEQUENCE</scope>
    <source>
        <strain evidence="1">JCM 4834</strain>
    </source>
</reference>
<dbReference type="RefSeq" id="WP_150516141.1">
    <property type="nucleotide sequence ID" value="NZ_BMVX01000042.1"/>
</dbReference>
<dbReference type="Proteomes" id="UP000634660">
    <property type="component" value="Unassembled WGS sequence"/>
</dbReference>